<evidence type="ECO:0000256" key="8">
    <source>
        <dbReference type="ARBA" id="ARBA00023242"/>
    </source>
</evidence>
<comment type="subcellular location">
    <subcellularLocation>
        <location evidence="1 9">Cytoplasm</location>
    </subcellularLocation>
    <subcellularLocation>
        <location evidence="9">Nucleus</location>
    </subcellularLocation>
    <text evidence="9">Shuttles between the nucleus and the cytoplasm.</text>
</comment>
<dbReference type="GO" id="GO:0016363">
    <property type="term" value="C:nuclear matrix"/>
    <property type="evidence" value="ECO:0007669"/>
    <property type="project" value="TreeGrafter"/>
</dbReference>
<evidence type="ECO:0000256" key="5">
    <source>
        <dbReference type="ARBA" id="ARBA00022490"/>
    </source>
</evidence>
<dbReference type="GO" id="GO:0031267">
    <property type="term" value="F:small GTPase binding"/>
    <property type="evidence" value="ECO:0007669"/>
    <property type="project" value="InterPro"/>
</dbReference>
<evidence type="ECO:0000313" key="12">
    <source>
        <dbReference type="EMBL" id="KAJ1723614.1"/>
    </source>
</evidence>
<comment type="function">
    <text evidence="9">tRNA nucleus export receptor which facilitates tRNA translocation across the nuclear pore complex.</text>
</comment>
<evidence type="ECO:0000256" key="3">
    <source>
        <dbReference type="ARBA" id="ARBA00018928"/>
    </source>
</evidence>
<keyword evidence="7 9" id="KW-0694">RNA-binding</keyword>
<gene>
    <name evidence="12" type="primary">LOS1</name>
    <name evidence="12" type="ORF">LPJ53_002054</name>
</gene>
<evidence type="ECO:0000259" key="10">
    <source>
        <dbReference type="Pfam" id="PF08389"/>
    </source>
</evidence>
<dbReference type="Pfam" id="PF19282">
    <property type="entry name" value="Exportin-T"/>
    <property type="match status" value="1"/>
</dbReference>
<keyword evidence="8 9" id="KW-0539">Nucleus</keyword>
<dbReference type="OrthoDB" id="26399at2759"/>
<evidence type="ECO:0000256" key="9">
    <source>
        <dbReference type="RuleBase" id="RU366037"/>
    </source>
</evidence>
<evidence type="ECO:0000256" key="7">
    <source>
        <dbReference type="ARBA" id="ARBA00022884"/>
    </source>
</evidence>
<keyword evidence="13" id="KW-1185">Reference proteome</keyword>
<dbReference type="InterPro" id="IPR011989">
    <property type="entry name" value="ARM-like"/>
</dbReference>
<proteinExistence type="inferred from homology"/>
<evidence type="ECO:0000256" key="4">
    <source>
        <dbReference type="ARBA" id="ARBA00022448"/>
    </source>
</evidence>
<protein>
    <recommendedName>
        <fullName evidence="3 9">Exportin-T</fullName>
    </recommendedName>
    <alternativeName>
        <fullName evidence="9">Exportin(tRNA)</fullName>
    </alternativeName>
    <alternativeName>
        <fullName evidence="9">tRNA exportin</fullName>
    </alternativeName>
</protein>
<evidence type="ECO:0000256" key="6">
    <source>
        <dbReference type="ARBA" id="ARBA00022555"/>
    </source>
</evidence>
<dbReference type="Gene3D" id="1.25.10.10">
    <property type="entry name" value="Leucine-rich Repeat Variant"/>
    <property type="match status" value="1"/>
</dbReference>
<sequence>MEQIEEAVRCALDPSSDRAVKAQATQYCESVKTSAEGWQVCLELFTNVPERIPEARMFALQVIDAMIVKAGVRGSESGASERLGAARKTLLGFVSTQYAGPKYQSEIPFLKNKLAHTITMLALASYPAQWPSFVRDMISMAGLPSASGPLTEESASAINMTAVKPSLVDFMLKVLGALDEEMVNPTVPRGSEELARNTDIKDAMRVDDVNQMAHIWYAILVHMSSSYPELAKSTLRLIGVYVSWIDINLIVNQPYMRILYELLKSPVLRNQACHCLTQIVGKGMRPMDKLYLLQFISVIDILKQLDADDVEFAEEVGKLVNVAAVELKGIWVDKDSTTPDARSTAYAMLEQLMPLILSLLAHEYDEVSSSVFPAISEIVNVFKKMHRDSVALSESQQDFLSRLLPTLVGKLKYSDDYSWPSTYDSKAGDGDGSLDEDDDEAMFIELRRSLRVFIDAIGLVAPSLYDSVMLTTAQSIFKQCSQYGVSAERAADQGGEGQGQLGWVRAELGVYLTQAYGERLSSNKGLRFGGPKYAGQANGLNSNGTPVNTASIDSLSDLLTMMIQSGIASCSHPAIAPMYFENFVRFNGYFDVRREAVTPVFTAFLGPTGIRHPNSVVRPRIWYFLHRFIRQLHSQVLPVYSSEFIPAVVDLLDIRADPSHISNLVAAGGSTGGGGGYGLFDSQLYLFESCGVMLSPAELDDSTRMSLLQHLFNPLFTGAQRLMNQKSTDQILQDPRSLLQIHHYLTAIGSIVKGFPDVRVDSKVAAASSPHQLSSSTSQVILKAADMCIVILETLQASQLIREAARFTLSRMLSVLGAEALPYMPRLIDGLVTSCAVEELSDLLGFLGLIVFKFKPDVAPTASKLLLPVISKVYGFLDQVAQDGAAGTDEAVLLIELRKAYLTWIVAIFNSDLDSIFLTPQNAPHLVTIFRPIATQLATDPSNPQCQRLAFNIMFKAIQAWMIDLKGWHTLATMTPAGIAALTSKGTPASASGQDAGRIFMRQITAQRLELDLESAVVREARIQFRDLVSKTVVSACFEATTHPEFRITDAQASMVVTEVAGVLQILLMAGMPEIADGDGSAVAAMNAPQILTPPIGGDLNRNQFASYMCTGLLPSLGCPTAMATEFVQALASLDQKQFKKYLAAFISSSSGSNGTHGSGSS</sequence>
<dbReference type="InterPro" id="IPR045546">
    <property type="entry name" value="Exportin-T_C"/>
</dbReference>
<dbReference type="SUPFAM" id="SSF48371">
    <property type="entry name" value="ARM repeat"/>
    <property type="match status" value="1"/>
</dbReference>
<dbReference type="Proteomes" id="UP001149813">
    <property type="component" value="Unassembled WGS sequence"/>
</dbReference>
<evidence type="ECO:0000256" key="2">
    <source>
        <dbReference type="ARBA" id="ARBA00009466"/>
    </source>
</evidence>
<dbReference type="PANTHER" id="PTHR15952:SF11">
    <property type="entry name" value="EXPORTIN-T"/>
    <property type="match status" value="1"/>
</dbReference>
<dbReference type="InterPro" id="IPR016024">
    <property type="entry name" value="ARM-type_fold"/>
</dbReference>
<dbReference type="Pfam" id="PF08389">
    <property type="entry name" value="Xpo1"/>
    <property type="match status" value="1"/>
</dbReference>
<reference evidence="12" key="1">
    <citation type="submission" date="2022-07" db="EMBL/GenBank/DDBJ databases">
        <title>Phylogenomic reconstructions and comparative analyses of Kickxellomycotina fungi.</title>
        <authorList>
            <person name="Reynolds N.K."/>
            <person name="Stajich J.E."/>
            <person name="Barry K."/>
            <person name="Grigoriev I.V."/>
            <person name="Crous P."/>
            <person name="Smith M.E."/>
        </authorList>
    </citation>
    <scope>NUCLEOTIDE SEQUENCE</scope>
    <source>
        <strain evidence="12">NBRC 32514</strain>
    </source>
</reference>
<organism evidence="12 13">
    <name type="scientific">Coemansia erecta</name>
    <dbReference type="NCBI Taxonomy" id="147472"/>
    <lineage>
        <taxon>Eukaryota</taxon>
        <taxon>Fungi</taxon>
        <taxon>Fungi incertae sedis</taxon>
        <taxon>Zoopagomycota</taxon>
        <taxon>Kickxellomycotina</taxon>
        <taxon>Kickxellomycetes</taxon>
        <taxon>Kickxellales</taxon>
        <taxon>Kickxellaceae</taxon>
        <taxon>Coemansia</taxon>
    </lineage>
</organism>
<keyword evidence="5 9" id="KW-0963">Cytoplasm</keyword>
<feature type="domain" description="Exportin-T C-terminal" evidence="11">
    <location>
        <begin position="340"/>
        <end position="962"/>
    </location>
</feature>
<dbReference type="GO" id="GO:0071528">
    <property type="term" value="P:tRNA re-export from nucleus"/>
    <property type="evidence" value="ECO:0007669"/>
    <property type="project" value="UniProtKB-UniRule"/>
</dbReference>
<dbReference type="AlphaFoldDB" id="A0A9W7XYW4"/>
<evidence type="ECO:0000256" key="1">
    <source>
        <dbReference type="ARBA" id="ARBA00004496"/>
    </source>
</evidence>
<feature type="domain" description="Exportin-1/Importin-beta-like" evidence="10">
    <location>
        <begin position="108"/>
        <end position="276"/>
    </location>
</feature>
<dbReference type="GO" id="GO:0000049">
    <property type="term" value="F:tRNA binding"/>
    <property type="evidence" value="ECO:0007669"/>
    <property type="project" value="UniProtKB-UniRule"/>
</dbReference>
<keyword evidence="4 9" id="KW-0813">Transport</keyword>
<comment type="similarity">
    <text evidence="2 9">Belongs to the exportin family.</text>
</comment>
<name>A0A9W7XYW4_9FUNG</name>
<evidence type="ECO:0000259" key="11">
    <source>
        <dbReference type="Pfam" id="PF19282"/>
    </source>
</evidence>
<dbReference type="GO" id="GO:0005737">
    <property type="term" value="C:cytoplasm"/>
    <property type="evidence" value="ECO:0007669"/>
    <property type="project" value="UniProtKB-SubCell"/>
</dbReference>
<dbReference type="PANTHER" id="PTHR15952">
    <property type="entry name" value="EXPORTIN-T/LOS1"/>
    <property type="match status" value="1"/>
</dbReference>
<dbReference type="InterPro" id="IPR040017">
    <property type="entry name" value="XPOT"/>
</dbReference>
<dbReference type="InterPro" id="IPR013598">
    <property type="entry name" value="Exportin-1/Importin-b-like"/>
</dbReference>
<evidence type="ECO:0000313" key="13">
    <source>
        <dbReference type="Proteomes" id="UP001149813"/>
    </source>
</evidence>
<dbReference type="GO" id="GO:0005643">
    <property type="term" value="C:nuclear pore"/>
    <property type="evidence" value="ECO:0007669"/>
    <property type="project" value="TreeGrafter"/>
</dbReference>
<dbReference type="EMBL" id="JANBOJ010000059">
    <property type="protein sequence ID" value="KAJ1723614.1"/>
    <property type="molecule type" value="Genomic_DNA"/>
</dbReference>
<comment type="caution">
    <text evidence="12">The sequence shown here is derived from an EMBL/GenBank/DDBJ whole genome shotgun (WGS) entry which is preliminary data.</text>
</comment>
<keyword evidence="6 9" id="KW-0820">tRNA-binding</keyword>
<accession>A0A9W7XYW4</accession>